<keyword evidence="2" id="KW-0732">Signal</keyword>
<evidence type="ECO:0000256" key="1">
    <source>
        <dbReference type="SAM" id="Phobius"/>
    </source>
</evidence>
<evidence type="ECO:0000313" key="4">
    <source>
        <dbReference type="Proteomes" id="UP000198287"/>
    </source>
</evidence>
<reference evidence="3 4" key="1">
    <citation type="submission" date="2015-12" db="EMBL/GenBank/DDBJ databases">
        <title>The genome of Folsomia candida.</title>
        <authorList>
            <person name="Faddeeva A."/>
            <person name="Derks M.F."/>
            <person name="Anvar Y."/>
            <person name="Smit S."/>
            <person name="Van Straalen N."/>
            <person name="Roelofs D."/>
        </authorList>
    </citation>
    <scope>NUCLEOTIDE SEQUENCE [LARGE SCALE GENOMIC DNA]</scope>
    <source>
        <strain evidence="3 4">VU population</strain>
        <tissue evidence="3">Whole body</tissue>
    </source>
</reference>
<evidence type="ECO:0000256" key="2">
    <source>
        <dbReference type="SAM" id="SignalP"/>
    </source>
</evidence>
<dbReference type="OrthoDB" id="8299140at2759"/>
<feature type="transmembrane region" description="Helical" evidence="1">
    <location>
        <begin position="343"/>
        <end position="364"/>
    </location>
</feature>
<accession>A0A226D6U2</accession>
<keyword evidence="1" id="KW-1133">Transmembrane helix</keyword>
<dbReference type="EMBL" id="LNIX01000031">
    <property type="protein sequence ID" value="OXA40840.1"/>
    <property type="molecule type" value="Genomic_DNA"/>
</dbReference>
<feature type="chain" id="PRO_5012217674" evidence="2">
    <location>
        <begin position="21"/>
        <end position="736"/>
    </location>
</feature>
<protein>
    <submittedName>
        <fullName evidence="3">Uncharacterized protein</fullName>
    </submittedName>
</protein>
<feature type="signal peptide" evidence="2">
    <location>
        <begin position="1"/>
        <end position="20"/>
    </location>
</feature>
<dbReference type="AlphaFoldDB" id="A0A226D6U2"/>
<name>A0A226D6U2_FOLCA</name>
<keyword evidence="4" id="KW-1185">Reference proteome</keyword>
<keyword evidence="1" id="KW-0812">Transmembrane</keyword>
<evidence type="ECO:0000313" key="3">
    <source>
        <dbReference type="EMBL" id="OXA40840.1"/>
    </source>
</evidence>
<dbReference type="Proteomes" id="UP000198287">
    <property type="component" value="Unassembled WGS sequence"/>
</dbReference>
<comment type="caution">
    <text evidence="3">The sequence shown here is derived from an EMBL/GenBank/DDBJ whole genome shotgun (WGS) entry which is preliminary data.</text>
</comment>
<sequence>MVLHYFEYLLILYFPTVVTSFGSDVAPVFEILLNNVVACDVQIIHDVRNKSIDWEKINLPVKIVTDFELDVKQPVRPYRINIFKTRVVTSCKFAILFSNHSLEMGGFYGFGKKLDTWIYAATFWHVFYYEGWWQADLRCKDSIMTIVTIKPKSDGPLRIHFWTGKYFKVSLLFSAVDNQLKFCVWFKNGLHRQIPSVYQGERHRCDAEGPVIIRGRSIVDITLDFELLKSLTWCYHRQFTTYTTYLKFDIYEQKGKNPFDARIHKSHLQNILGVIFNAANETLAQTSFCRGYDAILYDETNRIGFLDTTTVITIHTLGFAFISCYREEYLTFKFYITPFKLRLWVSLLISLITIIAITTVYLYAFRFTNASLHIWLYVLAKTFEEGGNLPGKLERNNFLRLILGSWCLMSVILTNCYNGIMITELNAPLDSSHPTLFDHLFCERISKNDTFKIFKRAQYYYKKKPPLFVQGEKLPTYGYERIGWYLAMLSYLRDSTKKDSSPHNPEHKQIQFANPFAERECFHLLSLPNGYVSGYANIPEFLDHLFRYLIFQVQYMEYPDTSASMNDMQLLDFFDPRHTHHPKGFQYLNRNQTFPQVQGSMERELVQCGKSVYISNSDVIEAEFNFITKQYPSKRFYKGKDIFEEVTYRWQILLEGMSNVPKYFKYLIESGIYRRLQMEEIYQKYLRRERFKPQTDIGAVALVKIAEKVGSFFCTESFIHHFVCKICKSPVNCGAK</sequence>
<keyword evidence="1" id="KW-0472">Membrane</keyword>
<feature type="transmembrane region" description="Helical" evidence="1">
    <location>
        <begin position="398"/>
        <end position="417"/>
    </location>
</feature>
<organism evidence="3 4">
    <name type="scientific">Folsomia candida</name>
    <name type="common">Springtail</name>
    <dbReference type="NCBI Taxonomy" id="158441"/>
    <lineage>
        <taxon>Eukaryota</taxon>
        <taxon>Metazoa</taxon>
        <taxon>Ecdysozoa</taxon>
        <taxon>Arthropoda</taxon>
        <taxon>Hexapoda</taxon>
        <taxon>Collembola</taxon>
        <taxon>Entomobryomorpha</taxon>
        <taxon>Isotomoidea</taxon>
        <taxon>Isotomidae</taxon>
        <taxon>Proisotominae</taxon>
        <taxon>Folsomia</taxon>
    </lineage>
</organism>
<gene>
    <name evidence="3" type="ORF">Fcan01_24174</name>
</gene>
<proteinExistence type="predicted"/>